<name>A0A9P8KSK0_9HYPO</name>
<reference evidence="1 2" key="1">
    <citation type="submission" date="2021-08" db="EMBL/GenBank/DDBJ databases">
        <title>The highly contiguous genome resource for Trichoderma semiorbis FJ059, a fungal antagonistic to plant pathogens.</title>
        <authorList>
            <person name="Liu T."/>
        </authorList>
    </citation>
    <scope>NUCLEOTIDE SEQUENCE [LARGE SCALE GENOMIC DNA]</scope>
    <source>
        <strain evidence="1 2">FJ059</strain>
    </source>
</reference>
<protein>
    <submittedName>
        <fullName evidence="1">Uncharacterized protein</fullName>
    </submittedName>
</protein>
<comment type="caution">
    <text evidence="1">The sequence shown here is derived from an EMBL/GenBank/DDBJ whole genome shotgun (WGS) entry which is preliminary data.</text>
</comment>
<dbReference type="EMBL" id="JAIMJC010000003">
    <property type="protein sequence ID" value="KAH0527153.1"/>
    <property type="molecule type" value="Genomic_DNA"/>
</dbReference>
<sequence>MMEWLQRTYRYDYRSPAGGRRELRRSAVSILPKLSVCLSTDHVSQSTANVVDRLADPRVVLYGYVTRFKHPEEMAMGGKGLQRFTPCEGPCMTHYQPLCVGGGR</sequence>
<keyword evidence="2" id="KW-1185">Reference proteome</keyword>
<dbReference type="Proteomes" id="UP000826573">
    <property type="component" value="Unassembled WGS sequence"/>
</dbReference>
<accession>A0A9P8KSK0</accession>
<proteinExistence type="predicted"/>
<gene>
    <name evidence="1" type="ORF">TsFJ059_002179</name>
</gene>
<dbReference type="AlphaFoldDB" id="A0A9P8KSK0"/>
<evidence type="ECO:0000313" key="1">
    <source>
        <dbReference type="EMBL" id="KAH0527153.1"/>
    </source>
</evidence>
<organism evidence="1 2">
    <name type="scientific">Trichoderma semiorbis</name>
    <dbReference type="NCBI Taxonomy" id="1491008"/>
    <lineage>
        <taxon>Eukaryota</taxon>
        <taxon>Fungi</taxon>
        <taxon>Dikarya</taxon>
        <taxon>Ascomycota</taxon>
        <taxon>Pezizomycotina</taxon>
        <taxon>Sordariomycetes</taxon>
        <taxon>Hypocreomycetidae</taxon>
        <taxon>Hypocreales</taxon>
        <taxon>Hypocreaceae</taxon>
        <taxon>Trichoderma</taxon>
    </lineage>
</organism>
<evidence type="ECO:0000313" key="2">
    <source>
        <dbReference type="Proteomes" id="UP000826573"/>
    </source>
</evidence>